<feature type="compositionally biased region" description="Polar residues" evidence="1">
    <location>
        <begin position="358"/>
        <end position="376"/>
    </location>
</feature>
<protein>
    <submittedName>
        <fullName evidence="3">Uncharacterized protein</fullName>
    </submittedName>
</protein>
<dbReference type="EMBL" id="CP144061">
    <property type="protein sequence ID" value="WWD21603.1"/>
    <property type="molecule type" value="Genomic_DNA"/>
</dbReference>
<keyword evidence="2" id="KW-1133">Transmembrane helix</keyword>
<feature type="transmembrane region" description="Helical" evidence="2">
    <location>
        <begin position="46"/>
        <end position="69"/>
    </location>
</feature>
<evidence type="ECO:0000256" key="2">
    <source>
        <dbReference type="SAM" id="Phobius"/>
    </source>
</evidence>
<reference evidence="3" key="2">
    <citation type="submission" date="2024-01" db="EMBL/GenBank/DDBJ databases">
        <title>Comparative genomics of Cryptococcus and Kwoniella reveals pathogenesis evolution and contrasting modes of karyotype evolution via chromosome fusion or intercentromeric recombination.</title>
        <authorList>
            <person name="Coelho M.A."/>
            <person name="David-Palma M."/>
            <person name="Shea T."/>
            <person name="Bowers K."/>
            <person name="McGinley-Smith S."/>
            <person name="Mohammad A.W."/>
            <person name="Gnirke A."/>
            <person name="Yurkov A.M."/>
            <person name="Nowrousian M."/>
            <person name="Sun S."/>
            <person name="Cuomo C.A."/>
            <person name="Heitman J."/>
        </authorList>
    </citation>
    <scope>NUCLEOTIDE SEQUENCE</scope>
    <source>
        <strain evidence="3">CBS 12478</strain>
    </source>
</reference>
<organism evidence="3 4">
    <name type="scientific">Kwoniella shandongensis</name>
    <dbReference type="NCBI Taxonomy" id="1734106"/>
    <lineage>
        <taxon>Eukaryota</taxon>
        <taxon>Fungi</taxon>
        <taxon>Dikarya</taxon>
        <taxon>Basidiomycota</taxon>
        <taxon>Agaricomycotina</taxon>
        <taxon>Tremellomycetes</taxon>
        <taxon>Tremellales</taxon>
        <taxon>Cryptococcaceae</taxon>
        <taxon>Kwoniella</taxon>
    </lineage>
</organism>
<accession>A0A5M6BTG6</accession>
<sequence>MCHETPTSQFLGSLITIFGSWFMAWHIYKYDKGRCLVLTRKSAFRWIIVWMFIVAMVLFMIYTVTLTYIKYDEWYTVLPTAEGHTEIMPTPFTRWSSGRQKLVSTCYQLLSAALALNLSIHCEETLYWAYLIGTIRRRDSKSWFSSVNFKLWVGFCVFSMALLFGVANIETKHLIQMERNVIFAGATTASVLLIGSVWLTLVFPGFIQESRRQGANPDVIARLQFFKELNELRTLFRFLYVACLLAVSGDGFTRETPVNTHPFSLDLLFIAGFFFVFISNSFSLMILLPRNTYDSASPSQEGGVFVRRPPVSRAYNQRPRSGPEDGMIILPSNASSINSASGTKKAHTHYSDMETHLTKSSSRPNHNIISPSTSRFSQSPWGILGDRLNIHRSAVEDLELQQSYYNTNDQRRMEEGRSGQRCPRTAGEAGGDDDEDCDKVGQESGLSITLDAPFAPTGGERMLSQDEIEARVEPDVLNNFRSPVDIVVPAAPRDLNIVVVTSTVVEKT</sequence>
<dbReference type="KEGG" id="ksn:43591664"/>
<evidence type="ECO:0000313" key="4">
    <source>
        <dbReference type="Proteomes" id="UP000322225"/>
    </source>
</evidence>
<dbReference type="Proteomes" id="UP000322225">
    <property type="component" value="Chromosome 11"/>
</dbReference>
<feature type="region of interest" description="Disordered" evidence="1">
    <location>
        <begin position="406"/>
        <end position="441"/>
    </location>
</feature>
<dbReference type="RefSeq" id="XP_031858230.1">
    <property type="nucleotide sequence ID" value="XM_032007495.1"/>
</dbReference>
<dbReference type="OrthoDB" id="2384193at2759"/>
<evidence type="ECO:0000256" key="1">
    <source>
        <dbReference type="SAM" id="MobiDB-lite"/>
    </source>
</evidence>
<keyword evidence="2" id="KW-0812">Transmembrane</keyword>
<reference evidence="3" key="1">
    <citation type="submission" date="2017-08" db="EMBL/GenBank/DDBJ databases">
        <authorList>
            <person name="Cuomo C."/>
            <person name="Billmyre B."/>
            <person name="Heitman J."/>
        </authorList>
    </citation>
    <scope>NUCLEOTIDE SEQUENCE</scope>
    <source>
        <strain evidence="3">CBS 12478</strain>
    </source>
</reference>
<feature type="transmembrane region" description="Helical" evidence="2">
    <location>
        <begin position="149"/>
        <end position="169"/>
    </location>
</feature>
<dbReference type="AlphaFoldDB" id="A0A5M6BTG6"/>
<feature type="transmembrane region" description="Helical" evidence="2">
    <location>
        <begin position="181"/>
        <end position="207"/>
    </location>
</feature>
<keyword evidence="4" id="KW-1185">Reference proteome</keyword>
<feature type="transmembrane region" description="Helical" evidence="2">
    <location>
        <begin position="6"/>
        <end position="25"/>
    </location>
</feature>
<gene>
    <name evidence="3" type="ORF">CI109_106089</name>
</gene>
<feature type="transmembrane region" description="Helical" evidence="2">
    <location>
        <begin position="235"/>
        <end position="253"/>
    </location>
</feature>
<dbReference type="GeneID" id="43591664"/>
<name>A0A5M6BTG6_9TREE</name>
<feature type="region of interest" description="Disordered" evidence="1">
    <location>
        <begin position="340"/>
        <end position="376"/>
    </location>
</feature>
<keyword evidence="2" id="KW-0472">Membrane</keyword>
<feature type="compositionally biased region" description="Basic and acidic residues" evidence="1">
    <location>
        <begin position="409"/>
        <end position="418"/>
    </location>
</feature>
<feature type="transmembrane region" description="Helical" evidence="2">
    <location>
        <begin position="265"/>
        <end position="288"/>
    </location>
</feature>
<proteinExistence type="predicted"/>
<evidence type="ECO:0000313" key="3">
    <source>
        <dbReference type="EMBL" id="WWD21603.1"/>
    </source>
</evidence>